<dbReference type="EMBL" id="BAABLV010000005">
    <property type="protein sequence ID" value="GAA4889028.1"/>
    <property type="molecule type" value="Genomic_DNA"/>
</dbReference>
<dbReference type="PANTHER" id="PTHR30146:SF153">
    <property type="entry name" value="LACTOSE OPERON REPRESSOR"/>
    <property type="match status" value="1"/>
</dbReference>
<comment type="caution">
    <text evidence="5">The sequence shown here is derived from an EMBL/GenBank/DDBJ whole genome shotgun (WGS) entry which is preliminary data.</text>
</comment>
<dbReference type="SMART" id="SM00354">
    <property type="entry name" value="HTH_LACI"/>
    <property type="match status" value="1"/>
</dbReference>
<dbReference type="Pfam" id="PF13377">
    <property type="entry name" value="Peripla_BP_3"/>
    <property type="match status" value="1"/>
</dbReference>
<dbReference type="InterPro" id="IPR046335">
    <property type="entry name" value="LacI/GalR-like_sensor"/>
</dbReference>
<dbReference type="Gene3D" id="3.40.50.2300">
    <property type="match status" value="2"/>
</dbReference>
<dbReference type="CDD" id="cd01392">
    <property type="entry name" value="HTH_LacI"/>
    <property type="match status" value="1"/>
</dbReference>
<dbReference type="Proteomes" id="UP001501521">
    <property type="component" value="Unassembled WGS sequence"/>
</dbReference>
<dbReference type="Pfam" id="PF00356">
    <property type="entry name" value="LacI"/>
    <property type="match status" value="1"/>
</dbReference>
<dbReference type="RefSeq" id="WP_345577569.1">
    <property type="nucleotide sequence ID" value="NZ_BAABLV010000005.1"/>
</dbReference>
<gene>
    <name evidence="5" type="ORF">GCM10025789_01690</name>
</gene>
<dbReference type="InterPro" id="IPR000843">
    <property type="entry name" value="HTH_LacI"/>
</dbReference>
<keyword evidence="3" id="KW-0804">Transcription</keyword>
<sequence length="341" mass="36635">MAALNAVTIADVAQHAGVSRAAVSKVIRNAYGVSDAMRTKVQAAIEELGYRPSVTARAMRGRSYTIGIEVPTTVNAFLDDVIEGATAALAGTPYKIVIAPAGPDYSFGPEAIQVLADRQVDGILAVSPAVDPEWLEDLGSHIPLVLLGRHDQSVNYDTIVDDDALGTRLVLEHLHGLGHRDIAHLTIEPAAEKHMRHAPHAIRATTYREWMAEAGLEQHIRVLHISPTEGAAHERTLQLLDDPKRPTAIYAGHDELAMGVLSAATERGLTPEDLSVVGYDDTRIAAHPLISLTSVHQAGERIGSLAMGLILERLDGRTEPTHEVIIPELRARRSTTAAAVV</sequence>
<dbReference type="InterPro" id="IPR010982">
    <property type="entry name" value="Lambda_DNA-bd_dom_sf"/>
</dbReference>
<dbReference type="Gene3D" id="1.10.260.40">
    <property type="entry name" value="lambda repressor-like DNA-binding domains"/>
    <property type="match status" value="1"/>
</dbReference>
<dbReference type="InterPro" id="IPR028082">
    <property type="entry name" value="Peripla_BP_I"/>
</dbReference>
<dbReference type="SUPFAM" id="SSF53822">
    <property type="entry name" value="Periplasmic binding protein-like I"/>
    <property type="match status" value="1"/>
</dbReference>
<keyword evidence="1" id="KW-0805">Transcription regulation</keyword>
<keyword evidence="6" id="KW-1185">Reference proteome</keyword>
<dbReference type="PROSITE" id="PS00356">
    <property type="entry name" value="HTH_LACI_1"/>
    <property type="match status" value="1"/>
</dbReference>
<proteinExistence type="predicted"/>
<dbReference type="SUPFAM" id="SSF47413">
    <property type="entry name" value="lambda repressor-like DNA-binding domains"/>
    <property type="match status" value="1"/>
</dbReference>
<evidence type="ECO:0000256" key="1">
    <source>
        <dbReference type="ARBA" id="ARBA00023015"/>
    </source>
</evidence>
<dbReference type="PANTHER" id="PTHR30146">
    <property type="entry name" value="LACI-RELATED TRANSCRIPTIONAL REPRESSOR"/>
    <property type="match status" value="1"/>
</dbReference>
<accession>A0ABP9EYP4</accession>
<evidence type="ECO:0000256" key="3">
    <source>
        <dbReference type="ARBA" id="ARBA00023163"/>
    </source>
</evidence>
<protein>
    <submittedName>
        <fullName evidence="5">LacI family DNA-binding transcriptional regulator</fullName>
    </submittedName>
</protein>
<dbReference type="CDD" id="cd06267">
    <property type="entry name" value="PBP1_LacI_sugar_binding-like"/>
    <property type="match status" value="1"/>
</dbReference>
<feature type="domain" description="HTH lacI-type" evidence="4">
    <location>
        <begin position="7"/>
        <end position="61"/>
    </location>
</feature>
<evidence type="ECO:0000313" key="5">
    <source>
        <dbReference type="EMBL" id="GAA4889028.1"/>
    </source>
</evidence>
<evidence type="ECO:0000256" key="2">
    <source>
        <dbReference type="ARBA" id="ARBA00023125"/>
    </source>
</evidence>
<keyword evidence="2 5" id="KW-0238">DNA-binding</keyword>
<name>A0ABP9EYP4_9ACTN</name>
<reference evidence="6" key="1">
    <citation type="journal article" date="2019" name="Int. J. Syst. Evol. Microbiol.">
        <title>The Global Catalogue of Microorganisms (GCM) 10K type strain sequencing project: providing services to taxonomists for standard genome sequencing and annotation.</title>
        <authorList>
            <consortium name="The Broad Institute Genomics Platform"/>
            <consortium name="The Broad Institute Genome Sequencing Center for Infectious Disease"/>
            <person name="Wu L."/>
            <person name="Ma J."/>
        </authorList>
    </citation>
    <scope>NUCLEOTIDE SEQUENCE [LARGE SCALE GENOMIC DNA]</scope>
    <source>
        <strain evidence="6">JCM 19125</strain>
    </source>
</reference>
<dbReference type="GO" id="GO:0003677">
    <property type="term" value="F:DNA binding"/>
    <property type="evidence" value="ECO:0007669"/>
    <property type="project" value="UniProtKB-KW"/>
</dbReference>
<evidence type="ECO:0000259" key="4">
    <source>
        <dbReference type="PROSITE" id="PS50932"/>
    </source>
</evidence>
<dbReference type="PROSITE" id="PS50932">
    <property type="entry name" value="HTH_LACI_2"/>
    <property type="match status" value="1"/>
</dbReference>
<evidence type="ECO:0000313" key="6">
    <source>
        <dbReference type="Proteomes" id="UP001501521"/>
    </source>
</evidence>
<organism evidence="5 6">
    <name type="scientific">Tessaracoccus lubricantis</name>
    <dbReference type="NCBI Taxonomy" id="545543"/>
    <lineage>
        <taxon>Bacteria</taxon>
        <taxon>Bacillati</taxon>
        <taxon>Actinomycetota</taxon>
        <taxon>Actinomycetes</taxon>
        <taxon>Propionibacteriales</taxon>
        <taxon>Propionibacteriaceae</taxon>
        <taxon>Tessaracoccus</taxon>
    </lineage>
</organism>